<keyword evidence="1" id="KW-0732">Signal</keyword>
<accession>A0ABP6NUK1</accession>
<evidence type="ECO:0000313" key="3">
    <source>
        <dbReference type="Proteomes" id="UP001499924"/>
    </source>
</evidence>
<keyword evidence="3" id="KW-1185">Reference proteome</keyword>
<evidence type="ECO:0008006" key="4">
    <source>
        <dbReference type="Google" id="ProtNLM"/>
    </source>
</evidence>
<dbReference type="InterPro" id="IPR013783">
    <property type="entry name" value="Ig-like_fold"/>
</dbReference>
<evidence type="ECO:0000313" key="2">
    <source>
        <dbReference type="EMBL" id="GAA3157214.1"/>
    </source>
</evidence>
<name>A0ABP6NUK1_9ACTN</name>
<feature type="signal peptide" evidence="1">
    <location>
        <begin position="1"/>
        <end position="24"/>
    </location>
</feature>
<evidence type="ECO:0000256" key="1">
    <source>
        <dbReference type="SAM" id="SignalP"/>
    </source>
</evidence>
<feature type="chain" id="PRO_5046648989" description="Abnormal spindle-like microcephaly-associated protein ASH domain-containing protein" evidence="1">
    <location>
        <begin position="25"/>
        <end position="285"/>
    </location>
</feature>
<gene>
    <name evidence="2" type="ORF">GCM10010531_05670</name>
</gene>
<protein>
    <recommendedName>
        <fullName evidence="4">Abnormal spindle-like microcephaly-associated protein ASH domain-containing protein</fullName>
    </recommendedName>
</protein>
<comment type="caution">
    <text evidence="2">The sequence shown here is derived from an EMBL/GenBank/DDBJ whole genome shotgun (WGS) entry which is preliminary data.</text>
</comment>
<dbReference type="EMBL" id="BAAAVV010000001">
    <property type="protein sequence ID" value="GAA3157214.1"/>
    <property type="molecule type" value="Genomic_DNA"/>
</dbReference>
<sequence>MRGARAAALALVASVVAGCGGTTAGTTATPSPSTAAAPTVPVVPGIEAEAVRLRTDEPLGNQVQVRITATGDEPFTVTSVALDSPGFAPLPPRAAATEFTPGRTIDLPVTFGDPRCDTAAEPAAARLTVLRSDGSAEDLRVPLAAEILTLIHEEDCAVLALAETVTVEVTGLSDEDGAVTGELVLTRRRGEEPVTISRVGRSVLIDVTAPELPAELPADGDELRTPVEFTPATCEPHVLAETKKPFVFPLEVAVGDGDPVVLDLPVDDVLRSSLERLVERVCRPA</sequence>
<organism evidence="2 3">
    <name type="scientific">Blastococcus jejuensis</name>
    <dbReference type="NCBI Taxonomy" id="351224"/>
    <lineage>
        <taxon>Bacteria</taxon>
        <taxon>Bacillati</taxon>
        <taxon>Actinomycetota</taxon>
        <taxon>Actinomycetes</taxon>
        <taxon>Geodermatophilales</taxon>
        <taxon>Geodermatophilaceae</taxon>
        <taxon>Blastococcus</taxon>
    </lineage>
</organism>
<dbReference type="RefSeq" id="WP_344686979.1">
    <property type="nucleotide sequence ID" value="NZ_BAAAVV010000001.1"/>
</dbReference>
<dbReference type="Gene3D" id="2.60.40.10">
    <property type="entry name" value="Immunoglobulins"/>
    <property type="match status" value="1"/>
</dbReference>
<dbReference type="PROSITE" id="PS51257">
    <property type="entry name" value="PROKAR_LIPOPROTEIN"/>
    <property type="match status" value="1"/>
</dbReference>
<reference evidence="3" key="1">
    <citation type="journal article" date="2019" name="Int. J. Syst. Evol. Microbiol.">
        <title>The Global Catalogue of Microorganisms (GCM) 10K type strain sequencing project: providing services to taxonomists for standard genome sequencing and annotation.</title>
        <authorList>
            <consortium name="The Broad Institute Genomics Platform"/>
            <consortium name="The Broad Institute Genome Sequencing Center for Infectious Disease"/>
            <person name="Wu L."/>
            <person name="Ma J."/>
        </authorList>
    </citation>
    <scope>NUCLEOTIDE SEQUENCE [LARGE SCALE GENOMIC DNA]</scope>
    <source>
        <strain evidence="3">JCM 15614</strain>
    </source>
</reference>
<dbReference type="Proteomes" id="UP001499924">
    <property type="component" value="Unassembled WGS sequence"/>
</dbReference>
<proteinExistence type="predicted"/>